<dbReference type="EC" id="3.5.2.9" evidence="5"/>
<reference evidence="5" key="1">
    <citation type="submission" date="2015-09" db="EMBL/GenBank/DDBJ databases">
        <authorList>
            <person name="Jackson K.R."/>
            <person name="Lunt B.L."/>
            <person name="Fisher J.N.B."/>
            <person name="Gardner A.V."/>
            <person name="Bailey M.E."/>
            <person name="Deus L.M."/>
            <person name="Earl A.S."/>
            <person name="Gibby P.D."/>
            <person name="Hartmann K.A."/>
            <person name="Liu J.E."/>
            <person name="Manci A.M."/>
            <person name="Nielsen D.A."/>
            <person name="Solomon M.B."/>
            <person name="Breakwell D.P."/>
            <person name="Burnett S.H."/>
            <person name="Grose J.H."/>
        </authorList>
    </citation>
    <scope>NUCLEOTIDE SEQUENCE</scope>
    <source>
        <strain evidence="5">7805</strain>
    </source>
</reference>
<name>A0A1J1JDD2_PLAAG</name>
<dbReference type="InterPro" id="IPR045079">
    <property type="entry name" value="Oxoprolinase-like"/>
</dbReference>
<feature type="region of interest" description="Disordered" evidence="1">
    <location>
        <begin position="474"/>
        <end position="506"/>
    </location>
</feature>
<dbReference type="GO" id="GO:0005829">
    <property type="term" value="C:cytosol"/>
    <property type="evidence" value="ECO:0007669"/>
    <property type="project" value="TreeGrafter"/>
</dbReference>
<feature type="domain" description="Acetophenone carboxylase-like C-terminal" evidence="4">
    <location>
        <begin position="340"/>
        <end position="448"/>
    </location>
</feature>
<feature type="domain" description="Hydantoinase A/oxoprolinase" evidence="2">
    <location>
        <begin position="1"/>
        <end position="255"/>
    </location>
</feature>
<dbReference type="InterPro" id="IPR049517">
    <property type="entry name" value="ACX-like_C"/>
</dbReference>
<evidence type="ECO:0000259" key="3">
    <source>
        <dbReference type="Pfam" id="PF02538"/>
    </source>
</evidence>
<keyword evidence="5" id="KW-0378">Hydrolase</keyword>
<gene>
    <name evidence="5" type="primary">Oplah</name>
    <name evidence="5" type="ORF">PLAM_1436</name>
</gene>
<dbReference type="PANTHER" id="PTHR11365">
    <property type="entry name" value="5-OXOPROLINASE RELATED"/>
    <property type="match status" value="1"/>
</dbReference>
<proteinExistence type="predicted"/>
<dbReference type="EMBL" id="LO018304">
    <property type="protein sequence ID" value="CUM59403.1"/>
    <property type="molecule type" value="Genomic_DNA"/>
</dbReference>
<dbReference type="AlphaFoldDB" id="A0A1J1JDD2"/>
<dbReference type="Pfam" id="PF01968">
    <property type="entry name" value="Hydantoinase_A"/>
    <property type="match status" value="1"/>
</dbReference>
<dbReference type="GO" id="GO:0017168">
    <property type="term" value="F:5-oxoprolinase (ATP-hydrolyzing) activity"/>
    <property type="evidence" value="ECO:0007669"/>
    <property type="project" value="UniProtKB-EC"/>
</dbReference>
<dbReference type="PANTHER" id="PTHR11365:SF23">
    <property type="entry name" value="HYPOTHETICAL 5-OXOPROLINASE (EUROFUNG)-RELATED"/>
    <property type="match status" value="1"/>
</dbReference>
<evidence type="ECO:0000259" key="4">
    <source>
        <dbReference type="Pfam" id="PF19278"/>
    </source>
</evidence>
<dbReference type="InterPro" id="IPR003692">
    <property type="entry name" value="Hydantoinase_B"/>
</dbReference>
<evidence type="ECO:0000256" key="1">
    <source>
        <dbReference type="SAM" id="MobiDB-lite"/>
    </source>
</evidence>
<evidence type="ECO:0000259" key="2">
    <source>
        <dbReference type="Pfam" id="PF01968"/>
    </source>
</evidence>
<dbReference type="Pfam" id="PF19278">
    <property type="entry name" value="Hydant_A_C"/>
    <property type="match status" value="1"/>
</dbReference>
<sequence>MQSNGGLTNAQKFQGKDSILSGPAGGIVGAVQTSLKAGFQNIITFDMGGTSTDVAHFNGEYERQFETEIAGVRMRTPMMAIHTVAAGGGSILRFDGSRYRVGPESAGANPGPACYRNSGPLTVTDANVMLGKIQPQFFPKVFGKNGDLPLDAEIVRQKFRELAIEIQTQTVDNRTPEEVATGFITIAVENMANAIKKISLQRGYDISNYTLCCFGGAGGQHACLIANTLGIKQIFIHPYAGVLSAYGMGLADVRILREKAIEKLLTGNLISELEASFLELETEAQAELEHPESKIVIILKLNLKYEGTDSILSVNLTPPTPLSKGGEREVNYYNSVLMTLTQQFEQQHQTRYGFIKLKKNLIVESINIEIIQQMDTPEEPILTRTRTTPPKPIATVSIYTNNQWQNTPIFPRNDLQPEDIINGPAMIIESIGTNIIEPGWQAELTAKNYLILKLTPPLLRGEGEEEISNLSLSFQENQQTSHPPLPRKGSAQKTSHSPLLRGGQGGLKADPVKLEIFKNLFQFIAEQMGITLQNTASSVNIKERLDFSCAIFDQNGQLVANAPHIPVHLGSMGDSIESLIAAKGETLKPGDVYLLNNPYNGGTHLPDVTVITPVFTPPSPPLVIGGNRQENSLVKEGNNQENSLVKEGNNQENPAILFYVASRGHQADIGGITPGSMPPNSTNIEQEGILIDNVQLVKEGDFLETELLNLLTSGNYPARNPATNIADLQAQIAANEKGVQELLTMVEYYGLNTVKTYMQFVQDNAEISVRRAINVLTDGEFSYEMDNGGIIKVNIKINKNNRSAKIDFTGTSPQLPTNFNAPKSICKAAVLYVFRTLVDDNIPLNAGCLKPLEIIIPDGCFLNPGYPAAVVAGNVETSQVIVDALYGALNVMSASQGTMNNFTFGNQNYQYYETICGGSGAGINYHGTDAVHTHMTNSRLTDPEVLEWRYPVLLEEFSIRENSGGLGKFKGGNGIIRKVKFLATMTAGILSEHRIIPPFGLNGGQPGLVGKNYIIRDNGTVENLESTATVEMNINDIFVIETPGGGGYGYNQ</sequence>
<accession>A0A1J1JDD2</accession>
<dbReference type="InterPro" id="IPR002821">
    <property type="entry name" value="Hydantoinase_A"/>
</dbReference>
<dbReference type="Pfam" id="PF02538">
    <property type="entry name" value="Hydantoinase_B"/>
    <property type="match status" value="1"/>
</dbReference>
<organism evidence="5">
    <name type="scientific">Planktothrix agardhii</name>
    <name type="common">Oscillatoria agardhii</name>
    <dbReference type="NCBI Taxonomy" id="1160"/>
    <lineage>
        <taxon>Bacteria</taxon>
        <taxon>Bacillati</taxon>
        <taxon>Cyanobacteriota</taxon>
        <taxon>Cyanophyceae</taxon>
        <taxon>Oscillatoriophycideae</taxon>
        <taxon>Oscillatoriales</taxon>
        <taxon>Microcoleaceae</taxon>
        <taxon>Planktothrix</taxon>
    </lineage>
</organism>
<protein>
    <submittedName>
        <fullName evidence="5">5-oxoprolinase</fullName>
        <ecNumber evidence="5">3.5.2.9</ecNumber>
    </submittedName>
</protein>
<evidence type="ECO:0000313" key="5">
    <source>
        <dbReference type="EMBL" id="CUM59403.1"/>
    </source>
</evidence>
<feature type="domain" description="Hydantoinase B/oxoprolinase" evidence="3">
    <location>
        <begin position="510"/>
        <end position="1049"/>
    </location>
</feature>
<dbReference type="GO" id="GO:0006749">
    <property type="term" value="P:glutathione metabolic process"/>
    <property type="evidence" value="ECO:0007669"/>
    <property type="project" value="TreeGrafter"/>
</dbReference>